<dbReference type="Gene3D" id="3.30.1150.10">
    <property type="match status" value="1"/>
</dbReference>
<proteinExistence type="inferred from homology"/>
<dbReference type="InterPro" id="IPR006260">
    <property type="entry name" value="TonB/TolA_C"/>
</dbReference>
<evidence type="ECO:0000256" key="11">
    <source>
        <dbReference type="SAM" id="Phobius"/>
    </source>
</evidence>
<keyword evidence="3" id="KW-0813">Transport</keyword>
<gene>
    <name evidence="13" type="ORF">GCM10022278_22440</name>
</gene>
<feature type="domain" description="TonB C-terminal" evidence="12">
    <location>
        <begin position="194"/>
        <end position="289"/>
    </location>
</feature>
<evidence type="ECO:0000259" key="12">
    <source>
        <dbReference type="PROSITE" id="PS52015"/>
    </source>
</evidence>
<evidence type="ECO:0000256" key="10">
    <source>
        <dbReference type="SAM" id="MobiDB-lite"/>
    </source>
</evidence>
<feature type="region of interest" description="Disordered" evidence="10">
    <location>
        <begin position="68"/>
        <end position="147"/>
    </location>
</feature>
<evidence type="ECO:0000256" key="5">
    <source>
        <dbReference type="ARBA" id="ARBA00022519"/>
    </source>
</evidence>
<dbReference type="Proteomes" id="UP001501337">
    <property type="component" value="Unassembled WGS sequence"/>
</dbReference>
<keyword evidence="6 11" id="KW-0812">Transmembrane</keyword>
<evidence type="ECO:0000313" key="14">
    <source>
        <dbReference type="Proteomes" id="UP001501337"/>
    </source>
</evidence>
<comment type="caution">
    <text evidence="13">The sequence shown here is derived from an EMBL/GenBank/DDBJ whole genome shotgun (WGS) entry which is preliminary data.</text>
</comment>
<evidence type="ECO:0000256" key="7">
    <source>
        <dbReference type="ARBA" id="ARBA00022927"/>
    </source>
</evidence>
<dbReference type="NCBIfam" id="TIGR01352">
    <property type="entry name" value="tonB_Cterm"/>
    <property type="match status" value="1"/>
</dbReference>
<keyword evidence="4" id="KW-1003">Cell membrane</keyword>
<evidence type="ECO:0000313" key="13">
    <source>
        <dbReference type="EMBL" id="GAA3964130.1"/>
    </source>
</evidence>
<dbReference type="InterPro" id="IPR051045">
    <property type="entry name" value="TonB-dependent_transducer"/>
</dbReference>
<keyword evidence="5" id="KW-0997">Cell inner membrane</keyword>
<evidence type="ECO:0000256" key="2">
    <source>
        <dbReference type="ARBA" id="ARBA00006555"/>
    </source>
</evidence>
<comment type="similarity">
    <text evidence="2">Belongs to the TonB family.</text>
</comment>
<sequence length="291" mass="32583">MRNGNVKPADRLSFCLFIVVILHAAVVLLVSFDAHKRLPIPKTVEVTLAQFDDSATPPEEADFLAQANQQGSGTLEEKRELTTTRPPEVRAEELREVDVAAQPPAEETQPAVETTQLVTSTRSDTPAPPVPEEPEQTEAEPEPRLNTSDLLRRSREIASLEAKLAEQQNAYAKRPRVTRITSASTRQSPSAFYMDAWRRKLERLGNLNYPAEARRRNLEGRVRVLTSIQADGELLAVEILESSGHKVLDDTVLRIVKMASPFAPFSEAMRQETDILEIIRTFDFREEISSS</sequence>
<evidence type="ECO:0000256" key="1">
    <source>
        <dbReference type="ARBA" id="ARBA00004383"/>
    </source>
</evidence>
<accession>A0ABP7PE75</accession>
<evidence type="ECO:0000256" key="9">
    <source>
        <dbReference type="ARBA" id="ARBA00023136"/>
    </source>
</evidence>
<organism evidence="13 14">
    <name type="scientific">Allohahella marinimesophila</name>
    <dbReference type="NCBI Taxonomy" id="1054972"/>
    <lineage>
        <taxon>Bacteria</taxon>
        <taxon>Pseudomonadati</taxon>
        <taxon>Pseudomonadota</taxon>
        <taxon>Gammaproteobacteria</taxon>
        <taxon>Oceanospirillales</taxon>
        <taxon>Hahellaceae</taxon>
        <taxon>Allohahella</taxon>
    </lineage>
</organism>
<dbReference type="PROSITE" id="PS52015">
    <property type="entry name" value="TONB_CTD"/>
    <property type="match status" value="1"/>
</dbReference>
<protein>
    <submittedName>
        <fullName evidence="13">Energy transducer TonB</fullName>
    </submittedName>
</protein>
<dbReference type="RefSeq" id="WP_344806315.1">
    <property type="nucleotide sequence ID" value="NZ_BAABBO010000009.1"/>
</dbReference>
<dbReference type="InterPro" id="IPR037682">
    <property type="entry name" value="TonB_C"/>
</dbReference>
<reference evidence="14" key="1">
    <citation type="journal article" date="2019" name="Int. J. Syst. Evol. Microbiol.">
        <title>The Global Catalogue of Microorganisms (GCM) 10K type strain sequencing project: providing services to taxonomists for standard genome sequencing and annotation.</title>
        <authorList>
            <consortium name="The Broad Institute Genomics Platform"/>
            <consortium name="The Broad Institute Genome Sequencing Center for Infectious Disease"/>
            <person name="Wu L."/>
            <person name="Ma J."/>
        </authorList>
    </citation>
    <scope>NUCLEOTIDE SEQUENCE [LARGE SCALE GENOMIC DNA]</scope>
    <source>
        <strain evidence="14">JCM 17555</strain>
    </source>
</reference>
<comment type="subcellular location">
    <subcellularLocation>
        <location evidence="1">Cell inner membrane</location>
        <topology evidence="1">Single-pass membrane protein</topology>
        <orientation evidence="1">Periplasmic side</orientation>
    </subcellularLocation>
</comment>
<feature type="compositionally biased region" description="Low complexity" evidence="10">
    <location>
        <begin position="99"/>
        <end position="116"/>
    </location>
</feature>
<dbReference type="PANTHER" id="PTHR33446">
    <property type="entry name" value="PROTEIN TONB-RELATED"/>
    <property type="match status" value="1"/>
</dbReference>
<feature type="compositionally biased region" description="Basic and acidic residues" evidence="10">
    <location>
        <begin position="75"/>
        <end position="98"/>
    </location>
</feature>
<evidence type="ECO:0000256" key="8">
    <source>
        <dbReference type="ARBA" id="ARBA00022989"/>
    </source>
</evidence>
<dbReference type="EMBL" id="BAABBO010000009">
    <property type="protein sequence ID" value="GAA3964130.1"/>
    <property type="molecule type" value="Genomic_DNA"/>
</dbReference>
<evidence type="ECO:0000256" key="4">
    <source>
        <dbReference type="ARBA" id="ARBA00022475"/>
    </source>
</evidence>
<evidence type="ECO:0000256" key="3">
    <source>
        <dbReference type="ARBA" id="ARBA00022448"/>
    </source>
</evidence>
<keyword evidence="8 11" id="KW-1133">Transmembrane helix</keyword>
<keyword evidence="9 11" id="KW-0472">Membrane</keyword>
<feature type="transmembrane region" description="Helical" evidence="11">
    <location>
        <begin position="12"/>
        <end position="32"/>
    </location>
</feature>
<dbReference type="SUPFAM" id="SSF74653">
    <property type="entry name" value="TolA/TonB C-terminal domain"/>
    <property type="match status" value="1"/>
</dbReference>
<keyword evidence="7" id="KW-0653">Protein transport</keyword>
<evidence type="ECO:0000256" key="6">
    <source>
        <dbReference type="ARBA" id="ARBA00022692"/>
    </source>
</evidence>
<dbReference type="PANTHER" id="PTHR33446:SF11">
    <property type="entry name" value="TONB3"/>
    <property type="match status" value="1"/>
</dbReference>
<name>A0ABP7PE75_9GAMM</name>
<dbReference type="Pfam" id="PF03544">
    <property type="entry name" value="TonB_C"/>
    <property type="match status" value="1"/>
</dbReference>
<keyword evidence="14" id="KW-1185">Reference proteome</keyword>